<accession>A0A212JL92</accession>
<evidence type="ECO:0000256" key="2">
    <source>
        <dbReference type="PIRNR" id="PIRNR026508"/>
    </source>
</evidence>
<feature type="region of interest" description="Disordered" evidence="3">
    <location>
        <begin position="1"/>
        <end position="25"/>
    </location>
</feature>
<dbReference type="EMBL" id="FLUQ01000001">
    <property type="protein sequence ID" value="SBW00181.1"/>
    <property type="molecule type" value="Genomic_DNA"/>
</dbReference>
<dbReference type="PIRSF" id="PIRSF026508">
    <property type="entry name" value="TelA"/>
    <property type="match status" value="1"/>
</dbReference>
<comment type="similarity">
    <text evidence="1 2">Belongs to the TelA family.</text>
</comment>
<evidence type="ECO:0008006" key="5">
    <source>
        <dbReference type="Google" id="ProtNLM"/>
    </source>
</evidence>
<reference evidence="4" key="1">
    <citation type="submission" date="2016-04" db="EMBL/GenBank/DDBJ databases">
        <authorList>
            <person name="Evans L.H."/>
            <person name="Alamgir A."/>
            <person name="Owens N."/>
            <person name="Weber N.D."/>
            <person name="Virtaneva K."/>
            <person name="Barbian K."/>
            <person name="Babar A."/>
            <person name="Rosenke K."/>
        </authorList>
    </citation>
    <scope>NUCLEOTIDE SEQUENCE</scope>
    <source>
        <strain evidence="4">86</strain>
    </source>
</reference>
<dbReference type="PANTHER" id="PTHR38432:SF1">
    <property type="entry name" value="TELA-LIKE PROTEIN SAOUHSC_01408"/>
    <property type="match status" value="1"/>
</dbReference>
<dbReference type="AlphaFoldDB" id="A0A212JL92"/>
<gene>
    <name evidence="4" type="ORF">KL86DPRO_11738</name>
</gene>
<sequence length="404" mass="44277">METNETQNAEALPAVKEQPPEGGALQAGDASRVAAIEKSINIGDPSLTVTYGAQTMQEISRFADDLLARVQAKDSGQVGETLTDLMVRVKGIDVAEIAGGKRGILERIPVIGSFFDSMERTIAKFNTLSEQVSVITDKLEEAMVGLLRDVNVLQQLYEHNEKFHHELSAYIEAGKRKVEEVRAGDLPALKAAADASNDPMEAQKVRDFAEQINRFERRLHDLQLSRTITVQTAPQIRLIQSNNQTLAEKIQTSILTTIPIWKSQMVLALSLQGQKNAALLQKSVADTTNDMLRKNAELLEQSSVATAREVERSVVDIDTLRDVHAKLISTIEESMRIAQEGREKRLAAEKELGQMELQLKEKLTSLAARKTQETIDAASGQQALPEGENASPAPAGPENPEGRA</sequence>
<organism evidence="4">
    <name type="scientific">uncultured delta proteobacterium</name>
    <dbReference type="NCBI Taxonomy" id="34034"/>
    <lineage>
        <taxon>Bacteria</taxon>
        <taxon>Deltaproteobacteria</taxon>
        <taxon>environmental samples</taxon>
    </lineage>
</organism>
<protein>
    <recommendedName>
        <fullName evidence="5">Toxic anion resistance protein</fullName>
    </recommendedName>
</protein>
<name>A0A212JL92_9DELT</name>
<evidence type="ECO:0000313" key="4">
    <source>
        <dbReference type="EMBL" id="SBW00181.1"/>
    </source>
</evidence>
<feature type="region of interest" description="Disordered" evidence="3">
    <location>
        <begin position="371"/>
        <end position="404"/>
    </location>
</feature>
<dbReference type="Pfam" id="PF05816">
    <property type="entry name" value="TelA"/>
    <property type="match status" value="1"/>
</dbReference>
<proteinExistence type="inferred from homology"/>
<evidence type="ECO:0000256" key="1">
    <source>
        <dbReference type="ARBA" id="ARBA00005541"/>
    </source>
</evidence>
<dbReference type="PANTHER" id="PTHR38432">
    <property type="entry name" value="TELA-LIKE PROTEIN SAOUHSC_01408"/>
    <property type="match status" value="1"/>
</dbReference>
<dbReference type="InterPro" id="IPR008863">
    <property type="entry name" value="Toxic_anion-R_TelA"/>
</dbReference>
<evidence type="ECO:0000256" key="3">
    <source>
        <dbReference type="SAM" id="MobiDB-lite"/>
    </source>
</evidence>